<protein>
    <recommendedName>
        <fullName evidence="2">Leucine rich repeat protein</fullName>
    </recommendedName>
</protein>
<gene>
    <name evidence="1" type="ORF">JJC05_09205</name>
</gene>
<evidence type="ECO:0008006" key="2">
    <source>
        <dbReference type="Google" id="ProtNLM"/>
    </source>
</evidence>
<dbReference type="InterPro" id="IPR032675">
    <property type="entry name" value="LRR_dom_sf"/>
</dbReference>
<reference evidence="1" key="1">
    <citation type="submission" date="2020-12" db="EMBL/GenBank/DDBJ databases">
        <title>Genome sequencing of genetic groups of Flavobacterium columnare.</title>
        <authorList>
            <person name="Waldbieser G.C."/>
            <person name="Griffin M.J."/>
            <person name="LaFrentz B.R."/>
        </authorList>
    </citation>
    <scope>NUCLEOTIDE SEQUENCE</scope>
    <source>
        <strain evidence="1">90-106</strain>
    </source>
</reference>
<sequence length="69" mass="7954">MISYLDLDENQLRTLPEELNQLSLLKELYLGTNPWISFPESLNPLLEKMLYGQSDDVKKIVTQKKTAAD</sequence>
<dbReference type="Gene3D" id="3.80.10.10">
    <property type="entry name" value="Ribonuclease Inhibitor"/>
    <property type="match status" value="1"/>
</dbReference>
<dbReference type="AlphaFoldDB" id="A0A8G0KQ10"/>
<organism evidence="1">
    <name type="scientific">Flavobacterium columnare</name>
    <dbReference type="NCBI Taxonomy" id="996"/>
    <lineage>
        <taxon>Bacteria</taxon>
        <taxon>Pseudomonadati</taxon>
        <taxon>Bacteroidota</taxon>
        <taxon>Flavobacteriia</taxon>
        <taxon>Flavobacteriales</taxon>
        <taxon>Flavobacteriaceae</taxon>
        <taxon>Flavobacterium</taxon>
    </lineage>
</organism>
<dbReference type="EMBL" id="CP067378">
    <property type="protein sequence ID" value="QYS88042.1"/>
    <property type="molecule type" value="Genomic_DNA"/>
</dbReference>
<proteinExistence type="predicted"/>
<dbReference type="Proteomes" id="UP000824721">
    <property type="component" value="Chromosome"/>
</dbReference>
<dbReference type="KEGG" id="fdv:JJC05_09205"/>
<accession>A0A8G0KQ10</accession>
<dbReference type="SUPFAM" id="SSF52058">
    <property type="entry name" value="L domain-like"/>
    <property type="match status" value="1"/>
</dbReference>
<evidence type="ECO:0000313" key="1">
    <source>
        <dbReference type="EMBL" id="QYS88042.1"/>
    </source>
</evidence>
<name>A0A8G0KQ10_9FLAO</name>